<evidence type="ECO:0000313" key="15">
    <source>
        <dbReference type="Proteomes" id="UP000438196"/>
    </source>
</evidence>
<dbReference type="SMART" id="SM00304">
    <property type="entry name" value="HAMP"/>
    <property type="match status" value="1"/>
</dbReference>
<dbReference type="InterPro" id="IPR036890">
    <property type="entry name" value="HATPase_C_sf"/>
</dbReference>
<proteinExistence type="predicted"/>
<dbReference type="FunFam" id="3.30.565.10:FF:000006">
    <property type="entry name" value="Sensor histidine kinase WalK"/>
    <property type="match status" value="1"/>
</dbReference>
<keyword evidence="7" id="KW-0418">Kinase</keyword>
<accession>A0A6I3WLS4</accession>
<keyword evidence="6 11" id="KW-0812">Transmembrane</keyword>
<dbReference type="Gene3D" id="6.10.340.10">
    <property type="match status" value="1"/>
</dbReference>
<evidence type="ECO:0000256" key="6">
    <source>
        <dbReference type="ARBA" id="ARBA00022692"/>
    </source>
</evidence>
<dbReference type="Pfam" id="PF02518">
    <property type="entry name" value="HATPase_c"/>
    <property type="match status" value="1"/>
</dbReference>
<dbReference type="GO" id="GO:0000155">
    <property type="term" value="F:phosphorelay sensor kinase activity"/>
    <property type="evidence" value="ECO:0007669"/>
    <property type="project" value="InterPro"/>
</dbReference>
<keyword evidence="9" id="KW-0902">Two-component regulatory system</keyword>
<dbReference type="Gene3D" id="1.10.287.130">
    <property type="match status" value="1"/>
</dbReference>
<evidence type="ECO:0000256" key="11">
    <source>
        <dbReference type="SAM" id="Phobius"/>
    </source>
</evidence>
<dbReference type="InterPro" id="IPR003660">
    <property type="entry name" value="HAMP_dom"/>
</dbReference>
<dbReference type="Proteomes" id="UP000438196">
    <property type="component" value="Unassembled WGS sequence"/>
</dbReference>
<evidence type="ECO:0000313" key="14">
    <source>
        <dbReference type="EMBL" id="MUF07276.1"/>
    </source>
</evidence>
<dbReference type="InterPro" id="IPR036097">
    <property type="entry name" value="HisK_dim/P_sf"/>
</dbReference>
<dbReference type="InterPro" id="IPR050428">
    <property type="entry name" value="TCS_sensor_his_kinase"/>
</dbReference>
<keyword evidence="4" id="KW-0597">Phosphoprotein</keyword>
<dbReference type="PANTHER" id="PTHR45436:SF5">
    <property type="entry name" value="SENSOR HISTIDINE KINASE TRCS"/>
    <property type="match status" value="1"/>
</dbReference>
<protein>
    <recommendedName>
        <fullName evidence="3">histidine kinase</fullName>
        <ecNumber evidence="3">2.7.13.3</ecNumber>
    </recommendedName>
</protein>
<evidence type="ECO:0000256" key="5">
    <source>
        <dbReference type="ARBA" id="ARBA00022679"/>
    </source>
</evidence>
<dbReference type="PANTHER" id="PTHR45436">
    <property type="entry name" value="SENSOR HISTIDINE KINASE YKOH"/>
    <property type="match status" value="1"/>
</dbReference>
<dbReference type="PROSITE" id="PS50885">
    <property type="entry name" value="HAMP"/>
    <property type="match status" value="1"/>
</dbReference>
<name>A0A6I3WLS4_9PSED</name>
<dbReference type="Pfam" id="PF00672">
    <property type="entry name" value="HAMP"/>
    <property type="match status" value="1"/>
</dbReference>
<dbReference type="EMBL" id="WNNK01000023">
    <property type="protein sequence ID" value="MUF07276.1"/>
    <property type="molecule type" value="Genomic_DNA"/>
</dbReference>
<evidence type="ECO:0000256" key="7">
    <source>
        <dbReference type="ARBA" id="ARBA00022777"/>
    </source>
</evidence>
<dbReference type="OrthoDB" id="9804645at2"/>
<dbReference type="InterPro" id="IPR004358">
    <property type="entry name" value="Sig_transdc_His_kin-like_C"/>
</dbReference>
<dbReference type="SUPFAM" id="SSF55874">
    <property type="entry name" value="ATPase domain of HSP90 chaperone/DNA topoisomerase II/histidine kinase"/>
    <property type="match status" value="1"/>
</dbReference>
<evidence type="ECO:0000259" key="13">
    <source>
        <dbReference type="PROSITE" id="PS50885"/>
    </source>
</evidence>
<feature type="transmembrane region" description="Helical" evidence="11">
    <location>
        <begin position="168"/>
        <end position="185"/>
    </location>
</feature>
<evidence type="ECO:0000256" key="9">
    <source>
        <dbReference type="ARBA" id="ARBA00023012"/>
    </source>
</evidence>
<evidence type="ECO:0000256" key="10">
    <source>
        <dbReference type="ARBA" id="ARBA00023136"/>
    </source>
</evidence>
<dbReference type="SUPFAM" id="SSF158472">
    <property type="entry name" value="HAMP domain-like"/>
    <property type="match status" value="1"/>
</dbReference>
<dbReference type="PROSITE" id="PS50109">
    <property type="entry name" value="HIS_KIN"/>
    <property type="match status" value="1"/>
</dbReference>
<gene>
    <name evidence="14" type="ORF">GNF76_23270</name>
</gene>
<keyword evidence="8 11" id="KW-1133">Transmembrane helix</keyword>
<evidence type="ECO:0000256" key="8">
    <source>
        <dbReference type="ARBA" id="ARBA00022989"/>
    </source>
</evidence>
<dbReference type="InterPro" id="IPR003594">
    <property type="entry name" value="HATPase_dom"/>
</dbReference>
<dbReference type="Pfam" id="PF00512">
    <property type="entry name" value="HisKA"/>
    <property type="match status" value="1"/>
</dbReference>
<dbReference type="CDD" id="cd06225">
    <property type="entry name" value="HAMP"/>
    <property type="match status" value="1"/>
</dbReference>
<comment type="subcellular location">
    <subcellularLocation>
        <location evidence="2">Membrane</location>
    </subcellularLocation>
</comment>
<keyword evidence="5" id="KW-0808">Transferase</keyword>
<dbReference type="CDD" id="cd00082">
    <property type="entry name" value="HisKA"/>
    <property type="match status" value="1"/>
</dbReference>
<dbReference type="AlphaFoldDB" id="A0A6I3WLS4"/>
<evidence type="ECO:0000256" key="3">
    <source>
        <dbReference type="ARBA" id="ARBA00012438"/>
    </source>
</evidence>
<feature type="domain" description="HAMP" evidence="13">
    <location>
        <begin position="187"/>
        <end position="239"/>
    </location>
</feature>
<dbReference type="PRINTS" id="PR00344">
    <property type="entry name" value="BCTRLSENSOR"/>
</dbReference>
<dbReference type="GO" id="GO:0005886">
    <property type="term" value="C:plasma membrane"/>
    <property type="evidence" value="ECO:0007669"/>
    <property type="project" value="UniProtKB-ARBA"/>
</dbReference>
<evidence type="ECO:0000259" key="12">
    <source>
        <dbReference type="PROSITE" id="PS50109"/>
    </source>
</evidence>
<feature type="domain" description="Histidine kinase" evidence="12">
    <location>
        <begin position="247"/>
        <end position="462"/>
    </location>
</feature>
<dbReference type="SUPFAM" id="SSF47384">
    <property type="entry name" value="Homodimeric domain of signal transducing histidine kinase"/>
    <property type="match status" value="1"/>
</dbReference>
<reference evidence="14 15" key="1">
    <citation type="submission" date="2019-11" db="EMBL/GenBank/DDBJ databases">
        <title>Pseudomonas karstica sp. nov. and Pseudomonas spelaei sp. nov. from karst caves.</title>
        <authorList>
            <person name="Zeman M."/>
        </authorList>
    </citation>
    <scope>NUCLEOTIDE SEQUENCE [LARGE SCALE GENOMIC DNA]</scope>
    <source>
        <strain evidence="14 15">CCM 7893</strain>
    </source>
</reference>
<evidence type="ECO:0000256" key="1">
    <source>
        <dbReference type="ARBA" id="ARBA00000085"/>
    </source>
</evidence>
<dbReference type="Gene3D" id="3.30.565.10">
    <property type="entry name" value="Histidine kinase-like ATPase, C-terminal domain"/>
    <property type="match status" value="1"/>
</dbReference>
<sequence>MKLSISTKLFAAIFASVLLVILVMSAATGWSFQRGFIGYLNDQGITRLEKTLPRLAEFYAREGNWQRFRDDPRQLFELMRPIPGVDFPLDTPREEAMMPDSTGALFRMALLDAQQQRVAGYRKTGARAIMRPILLDGKTVGWLALAPFQSVSEGGGEIFRRYQLHTSLIVGIGSLLLATLIAWWISRTLLGPVKRVAAATHRLAAGEYSCRVSVASQDEVGQLSRDFNQLALTLERNERMRRDFMADVSHELRTPLAILRGELEALEDGVRPLDRNALWSLQTEVGLLGKLIEDLYELSLADVGALTYRKSKADVGALLSQSVELFRERSVARCLNLELKLPARPYVLEVDASRMQQLFSNLLENSMRYTAAGGHVRLSLRPDGQALIIDIIDSAPGVSAEQLPHLFERFYRGDVSRNRANGGAGLGLAICRNIVEAHGGRIDAAHSPEGGLWLSIRLPWEN</sequence>
<dbReference type="SMART" id="SM00388">
    <property type="entry name" value="HisKA"/>
    <property type="match status" value="1"/>
</dbReference>
<keyword evidence="10 11" id="KW-0472">Membrane</keyword>
<keyword evidence="15" id="KW-1185">Reference proteome</keyword>
<comment type="catalytic activity">
    <reaction evidence="1">
        <text>ATP + protein L-histidine = ADP + protein N-phospho-L-histidine.</text>
        <dbReference type="EC" id="2.7.13.3"/>
    </reaction>
</comment>
<dbReference type="InterPro" id="IPR003661">
    <property type="entry name" value="HisK_dim/P_dom"/>
</dbReference>
<dbReference type="SMART" id="SM00387">
    <property type="entry name" value="HATPase_c"/>
    <property type="match status" value="1"/>
</dbReference>
<organism evidence="14 15">
    <name type="scientific">Pseudomonas spelaei</name>
    <dbReference type="NCBI Taxonomy" id="1055469"/>
    <lineage>
        <taxon>Bacteria</taxon>
        <taxon>Pseudomonadati</taxon>
        <taxon>Pseudomonadota</taxon>
        <taxon>Gammaproteobacteria</taxon>
        <taxon>Pseudomonadales</taxon>
        <taxon>Pseudomonadaceae</taxon>
        <taxon>Pseudomonas</taxon>
    </lineage>
</organism>
<dbReference type="InterPro" id="IPR005467">
    <property type="entry name" value="His_kinase_dom"/>
</dbReference>
<comment type="caution">
    <text evidence="14">The sequence shown here is derived from an EMBL/GenBank/DDBJ whole genome shotgun (WGS) entry which is preliminary data.</text>
</comment>
<dbReference type="EC" id="2.7.13.3" evidence="3"/>
<evidence type="ECO:0000256" key="4">
    <source>
        <dbReference type="ARBA" id="ARBA00022553"/>
    </source>
</evidence>
<evidence type="ECO:0000256" key="2">
    <source>
        <dbReference type="ARBA" id="ARBA00004370"/>
    </source>
</evidence>